<dbReference type="InterPro" id="IPR020846">
    <property type="entry name" value="MFS_dom"/>
</dbReference>
<dbReference type="InterPro" id="IPR011701">
    <property type="entry name" value="MFS"/>
</dbReference>
<feature type="transmembrane region" description="Helical" evidence="6">
    <location>
        <begin position="372"/>
        <end position="394"/>
    </location>
</feature>
<dbReference type="PROSITE" id="PS50850">
    <property type="entry name" value="MFS"/>
    <property type="match status" value="1"/>
</dbReference>
<dbReference type="EMBL" id="MWZD01000017">
    <property type="protein sequence ID" value="PRI11029.1"/>
    <property type="molecule type" value="Genomic_DNA"/>
</dbReference>
<feature type="transmembrane region" description="Helical" evidence="6">
    <location>
        <begin position="21"/>
        <end position="44"/>
    </location>
</feature>
<feature type="transmembrane region" description="Helical" evidence="6">
    <location>
        <begin position="118"/>
        <end position="141"/>
    </location>
</feature>
<feature type="transmembrane region" description="Helical" evidence="6">
    <location>
        <begin position="283"/>
        <end position="301"/>
    </location>
</feature>
<dbReference type="OrthoDB" id="10015444at2"/>
<dbReference type="Proteomes" id="UP000238650">
    <property type="component" value="Unassembled WGS sequence"/>
</dbReference>
<evidence type="ECO:0000256" key="4">
    <source>
        <dbReference type="ARBA" id="ARBA00023136"/>
    </source>
</evidence>
<feature type="transmembrane region" description="Helical" evidence="6">
    <location>
        <begin position="244"/>
        <end position="263"/>
    </location>
</feature>
<feature type="transmembrane region" description="Helical" evidence="6">
    <location>
        <begin position="336"/>
        <end position="360"/>
    </location>
</feature>
<evidence type="ECO:0000313" key="9">
    <source>
        <dbReference type="Proteomes" id="UP000238650"/>
    </source>
</evidence>
<dbReference type="InterPro" id="IPR036259">
    <property type="entry name" value="MFS_trans_sf"/>
</dbReference>
<comment type="caution">
    <text evidence="8">The sequence shown here is derived from an EMBL/GenBank/DDBJ whole genome shotgun (WGS) entry which is preliminary data.</text>
</comment>
<evidence type="ECO:0000256" key="3">
    <source>
        <dbReference type="ARBA" id="ARBA00022989"/>
    </source>
</evidence>
<comment type="subcellular location">
    <subcellularLocation>
        <location evidence="1">Cell membrane</location>
        <topology evidence="1">Multi-pass membrane protein</topology>
    </subcellularLocation>
</comment>
<sequence>MRTTNHAHAGELDSRASRQTAVLVNVAKIALLAALAPPVIAGIAERATRIAGPGEAASIVAMTVSAGAGAAVLGALILGIACDAGTQSHRTRWLWVAVGAAVGTAGLLTAAAGDTTPALLGGWTLAQLGYSGAMAVLRTVLVSVERTHRRRGAVVVVVAAYGGLAIPLLLLIALPGRAWAVTLGLAAAALLIPLAVLVLFPPARRGSPLATAPEPPRTHDRGSAAPPVPAPGPSSFLRSGLSPIRVLALQFLSGSVIAALVAYHPLDLHARAGSGDFPVSASSWAAIAAILGLVAATGVLYRRPEALGSPRLIVALAGVLLAASLVLRTLSPSPAWIAAAAALSGTAVGLNNSALLSAALETAPERRHGSYIGAFSAAGALGQVAGPLAGLAVVRAATHGAALDGGYSALFLVLAAVAALCSAAAVIPDPRPRPGRRATALARPAGALRAGPEDPAP</sequence>
<feature type="transmembrane region" description="Helical" evidence="6">
    <location>
        <begin position="153"/>
        <end position="173"/>
    </location>
</feature>
<feature type="transmembrane region" description="Helical" evidence="6">
    <location>
        <begin position="406"/>
        <end position="427"/>
    </location>
</feature>
<feature type="domain" description="Major facilitator superfamily (MFS) profile" evidence="7">
    <location>
        <begin position="22"/>
        <end position="433"/>
    </location>
</feature>
<evidence type="ECO:0000256" key="1">
    <source>
        <dbReference type="ARBA" id="ARBA00004651"/>
    </source>
</evidence>
<feature type="compositionally biased region" description="Low complexity" evidence="5">
    <location>
        <begin position="437"/>
        <end position="450"/>
    </location>
</feature>
<protein>
    <recommendedName>
        <fullName evidence="7">Major facilitator superfamily (MFS) profile domain-containing protein</fullName>
    </recommendedName>
</protein>
<evidence type="ECO:0000259" key="7">
    <source>
        <dbReference type="PROSITE" id="PS50850"/>
    </source>
</evidence>
<proteinExistence type="predicted"/>
<evidence type="ECO:0000313" key="8">
    <source>
        <dbReference type="EMBL" id="PRI11029.1"/>
    </source>
</evidence>
<name>A0A2S9QN69_9MICO</name>
<keyword evidence="2 6" id="KW-0812">Transmembrane</keyword>
<keyword evidence="9" id="KW-1185">Reference proteome</keyword>
<gene>
    <name evidence="8" type="ORF">B4915_09165</name>
</gene>
<dbReference type="RefSeq" id="WP_105805487.1">
    <property type="nucleotide sequence ID" value="NZ_MWZD01000017.1"/>
</dbReference>
<dbReference type="Gene3D" id="1.20.1250.20">
    <property type="entry name" value="MFS general substrate transporter like domains"/>
    <property type="match status" value="1"/>
</dbReference>
<feature type="transmembrane region" description="Helical" evidence="6">
    <location>
        <begin position="313"/>
        <end position="330"/>
    </location>
</feature>
<organism evidence="8 9">
    <name type="scientific">Leucobacter massiliensis</name>
    <dbReference type="NCBI Taxonomy" id="1686285"/>
    <lineage>
        <taxon>Bacteria</taxon>
        <taxon>Bacillati</taxon>
        <taxon>Actinomycetota</taxon>
        <taxon>Actinomycetes</taxon>
        <taxon>Micrococcales</taxon>
        <taxon>Microbacteriaceae</taxon>
        <taxon>Leucobacter</taxon>
    </lineage>
</organism>
<feature type="region of interest" description="Disordered" evidence="5">
    <location>
        <begin position="208"/>
        <end position="234"/>
    </location>
</feature>
<evidence type="ECO:0000256" key="2">
    <source>
        <dbReference type="ARBA" id="ARBA00022692"/>
    </source>
</evidence>
<feature type="region of interest" description="Disordered" evidence="5">
    <location>
        <begin position="431"/>
        <end position="457"/>
    </location>
</feature>
<dbReference type="GO" id="GO:0005886">
    <property type="term" value="C:plasma membrane"/>
    <property type="evidence" value="ECO:0007669"/>
    <property type="project" value="UniProtKB-SubCell"/>
</dbReference>
<dbReference type="AlphaFoldDB" id="A0A2S9QN69"/>
<dbReference type="GO" id="GO:0022857">
    <property type="term" value="F:transmembrane transporter activity"/>
    <property type="evidence" value="ECO:0007669"/>
    <property type="project" value="InterPro"/>
</dbReference>
<dbReference type="SUPFAM" id="SSF103473">
    <property type="entry name" value="MFS general substrate transporter"/>
    <property type="match status" value="1"/>
</dbReference>
<feature type="transmembrane region" description="Helical" evidence="6">
    <location>
        <begin position="56"/>
        <end position="81"/>
    </location>
</feature>
<feature type="transmembrane region" description="Helical" evidence="6">
    <location>
        <begin position="93"/>
        <end position="112"/>
    </location>
</feature>
<evidence type="ECO:0000256" key="5">
    <source>
        <dbReference type="SAM" id="MobiDB-lite"/>
    </source>
</evidence>
<evidence type="ECO:0000256" key="6">
    <source>
        <dbReference type="SAM" id="Phobius"/>
    </source>
</evidence>
<keyword evidence="3 6" id="KW-1133">Transmembrane helix</keyword>
<reference evidence="8 9" key="1">
    <citation type="journal article" date="2017" name="New Microbes New Infect">
        <title>Genome sequence of 'Leucobacter massiliensis' sp. nov. isolated from human pharynx after travel to the 2014 Hajj.</title>
        <authorList>
            <person name="Leangapichart T."/>
            <person name="Gautret P."/>
            <person name="Nguyen T.T."/>
            <person name="Armstrong N."/>
            <person name="Rolain J.M."/>
        </authorList>
    </citation>
    <scope>NUCLEOTIDE SEQUENCE [LARGE SCALE GENOMIC DNA]</scope>
    <source>
        <strain evidence="8 9">122RC15</strain>
    </source>
</reference>
<keyword evidence="4 6" id="KW-0472">Membrane</keyword>
<dbReference type="Pfam" id="PF07690">
    <property type="entry name" value="MFS_1"/>
    <property type="match status" value="1"/>
</dbReference>
<accession>A0A2S9QN69</accession>
<feature type="transmembrane region" description="Helical" evidence="6">
    <location>
        <begin position="179"/>
        <end position="200"/>
    </location>
</feature>